<comment type="caution">
    <text evidence="1">The sequence shown here is derived from an EMBL/GenBank/DDBJ whole genome shotgun (WGS) entry which is preliminary data.</text>
</comment>
<dbReference type="EMBL" id="CAJVCH010525294">
    <property type="protein sequence ID" value="CAG7822101.1"/>
    <property type="molecule type" value="Genomic_DNA"/>
</dbReference>
<keyword evidence="2" id="KW-1185">Reference proteome</keyword>
<dbReference type="Pfam" id="PF05380">
    <property type="entry name" value="Peptidase_A17"/>
    <property type="match status" value="1"/>
</dbReference>
<evidence type="ECO:0008006" key="3">
    <source>
        <dbReference type="Google" id="ProtNLM"/>
    </source>
</evidence>
<protein>
    <recommendedName>
        <fullName evidence="3">Peptidase aspartic putative domain-containing protein</fullName>
    </recommendedName>
</protein>
<dbReference type="OrthoDB" id="8052806at2759"/>
<name>A0A8J2PPA2_9HEXA</name>
<sequence>MSLITEEPPTFSALMEFLEQRARALVTLEKAKESSIKLSASKPTTKPTNVKSHHVSKSLPNYILCKEDHFLFRCQKFQAQTCSKKHHTLIHYDDKQQPSGESTSVTSTVTSLVAQEVDKQVLISTALVKVRDSIRGQQVCRSMLDPGSQVSMITSACVQRLGLPRKRTNVNITGIASCSAGNARGKAELQLTSCVIPSFSIGVGALILSHITSAAPAVPCIRASWDHLDSLTLADPNYSNPNAIDILLEADVYGPLLLDGRKMGQPNTPTAINTSLGWVVFGAIGAATSSVVSLVVQASLESHLQRFWEVEDLPSQQHFTQEEQWCQEHFLESHQREPSGRYVIELPFKPNHPALGQSKERALTRFLHQERRLQTNPYHKSLYVEFMRELQVLGHMIPIPEEKLQCPATKSYYLPHHAVFKWNSTTTKCRVVFDASSQTSSGVSLNDILYPGTTLQQSLFSTLLRFRSHAVPFIADEEKMFRMIGVSSHHWDFQRVIWREEIDQPIREYYLVVLVFGTTCAPYLAVRCLRQCAVDESINFPRAHHIVLRDFYVDDLMSGESSIEEAKRLVNQLQQMLPCANFNLRKWFTSSEELLETIPPKLRGTQTILNLFRSNAVGWLVPITVLPKDLIRQTWQLKLGWDTPVPAFISDQWASFRTALPCIQQIYIPRCVSHPNAKAFQLCGFSDASERAYAACVYVWSMGTESCRLRWLLPSQRLPQRWTTFVANRVAVIQEAQYISWHHVPREINPADCASRRIPPTQLAAHPLWWQGPSFLRDPLPAQDCTDEELPERAKEEERAKKVIAAIAKYKEFSLLERFSSLSSLLRVTAYVLRFPFNARTSIKRKKGIPAAERRAGFLTSQELFFFLASMGESSTRVYFLSRHPNHIQVPTCTFRQQCQVSQPFC</sequence>
<dbReference type="PANTHER" id="PTHR47331:SF5">
    <property type="entry name" value="RIBONUCLEASE H"/>
    <property type="match status" value="1"/>
</dbReference>
<evidence type="ECO:0000313" key="2">
    <source>
        <dbReference type="Proteomes" id="UP000708208"/>
    </source>
</evidence>
<gene>
    <name evidence="1" type="ORF">AFUS01_LOCUS32392</name>
</gene>
<dbReference type="CDD" id="cd01644">
    <property type="entry name" value="RT_pepA17"/>
    <property type="match status" value="1"/>
</dbReference>
<dbReference type="AlphaFoldDB" id="A0A8J2PPA2"/>
<evidence type="ECO:0000313" key="1">
    <source>
        <dbReference type="EMBL" id="CAG7822101.1"/>
    </source>
</evidence>
<dbReference type="InterPro" id="IPR008042">
    <property type="entry name" value="Retrotrans_Pao"/>
</dbReference>
<dbReference type="PANTHER" id="PTHR47331">
    <property type="entry name" value="PHD-TYPE DOMAIN-CONTAINING PROTEIN"/>
    <property type="match status" value="1"/>
</dbReference>
<proteinExistence type="predicted"/>
<reference evidence="1" key="1">
    <citation type="submission" date="2021-06" db="EMBL/GenBank/DDBJ databases">
        <authorList>
            <person name="Hodson N. C."/>
            <person name="Mongue J. A."/>
            <person name="Jaron S. K."/>
        </authorList>
    </citation>
    <scope>NUCLEOTIDE SEQUENCE</scope>
</reference>
<accession>A0A8J2PPA2</accession>
<organism evidence="1 2">
    <name type="scientific">Allacma fusca</name>
    <dbReference type="NCBI Taxonomy" id="39272"/>
    <lineage>
        <taxon>Eukaryota</taxon>
        <taxon>Metazoa</taxon>
        <taxon>Ecdysozoa</taxon>
        <taxon>Arthropoda</taxon>
        <taxon>Hexapoda</taxon>
        <taxon>Collembola</taxon>
        <taxon>Symphypleona</taxon>
        <taxon>Sminthuridae</taxon>
        <taxon>Allacma</taxon>
    </lineage>
</organism>
<dbReference type="Proteomes" id="UP000708208">
    <property type="component" value="Unassembled WGS sequence"/>
</dbReference>